<sequence length="110" mass="12590">MPLGIRAILNGNGKEFTDRFVTTGERTPTGLHAFEELYAALGVEHRLTRPRRPQTNGTVERFNGRIEEVLKKSHHFTSAQDLEQTLLRYAWPHNHHLPQAALDARRPCKP</sequence>
<dbReference type="InterPro" id="IPR001584">
    <property type="entry name" value="Integrase_cat-core"/>
</dbReference>
<evidence type="ECO:0000313" key="2">
    <source>
        <dbReference type="EMBL" id="TCS97221.1"/>
    </source>
</evidence>
<dbReference type="GO" id="GO:0003676">
    <property type="term" value="F:nucleic acid binding"/>
    <property type="evidence" value="ECO:0007669"/>
    <property type="project" value="InterPro"/>
</dbReference>
<reference evidence="2 4" key="1">
    <citation type="submission" date="2019-03" db="EMBL/GenBank/DDBJ databases">
        <title>Genomic Encyclopedia of Type Strains, Phase IV (KMG-IV): sequencing the most valuable type-strain genomes for metagenomic binning, comparative biology and taxonomic classification.</title>
        <authorList>
            <person name="Goeker M."/>
        </authorList>
    </citation>
    <scope>NUCLEOTIDE SEQUENCE [LARGE SCALE GENOMIC DNA]</scope>
    <source>
        <strain evidence="2 4">DSM 12034</strain>
    </source>
</reference>
<dbReference type="PROSITE" id="PS50994">
    <property type="entry name" value="INTEGRASE"/>
    <property type="match status" value="1"/>
</dbReference>
<dbReference type="AlphaFoldDB" id="A0A4R3LAQ9"/>
<evidence type="ECO:0000313" key="4">
    <source>
        <dbReference type="Proteomes" id="UP000295536"/>
    </source>
</evidence>
<reference evidence="3 5" key="2">
    <citation type="submission" date="2019-07" db="EMBL/GenBank/DDBJ databases">
        <title>Tepidimonas ignava SPS-1037 draft genome.</title>
        <authorList>
            <person name="Da Costa M.S."/>
            <person name="Froufe H.J.C."/>
            <person name="Egas C."/>
            <person name="Albuquerque L."/>
        </authorList>
    </citation>
    <scope>NUCLEOTIDE SEQUENCE [LARGE SCALE GENOMIC DNA]</scope>
    <source>
        <strain evidence="3 5">SPS-1037</strain>
    </source>
</reference>
<dbReference type="Gene3D" id="3.30.420.10">
    <property type="entry name" value="Ribonuclease H-like superfamily/Ribonuclease H"/>
    <property type="match status" value="1"/>
</dbReference>
<dbReference type="InterPro" id="IPR012337">
    <property type="entry name" value="RNaseH-like_sf"/>
</dbReference>
<comment type="caution">
    <text evidence="2">The sequence shown here is derived from an EMBL/GenBank/DDBJ whole genome shotgun (WGS) entry which is preliminary data.</text>
</comment>
<gene>
    <name evidence="2" type="ORF">EDC36_1103</name>
    <name evidence="3" type="ORF">Tigna_01592</name>
</gene>
<dbReference type="EMBL" id="VJNC01000010">
    <property type="protein sequence ID" value="TSE21207.1"/>
    <property type="molecule type" value="Genomic_DNA"/>
</dbReference>
<keyword evidence="5" id="KW-1185">Reference proteome</keyword>
<organism evidence="2 4">
    <name type="scientific">Tepidimonas ignava</name>
    <dbReference type="NCBI Taxonomy" id="114249"/>
    <lineage>
        <taxon>Bacteria</taxon>
        <taxon>Pseudomonadati</taxon>
        <taxon>Pseudomonadota</taxon>
        <taxon>Betaproteobacteria</taxon>
        <taxon>Burkholderiales</taxon>
        <taxon>Tepidimonas</taxon>
    </lineage>
</organism>
<dbReference type="Pfam" id="PF13683">
    <property type="entry name" value="rve_3"/>
    <property type="match status" value="1"/>
</dbReference>
<proteinExistence type="predicted"/>
<dbReference type="InterPro" id="IPR036397">
    <property type="entry name" value="RNaseH_sf"/>
</dbReference>
<dbReference type="GO" id="GO:0015074">
    <property type="term" value="P:DNA integration"/>
    <property type="evidence" value="ECO:0007669"/>
    <property type="project" value="InterPro"/>
</dbReference>
<dbReference type="OrthoDB" id="9803878at2"/>
<dbReference type="SUPFAM" id="SSF53098">
    <property type="entry name" value="Ribonuclease H-like"/>
    <property type="match status" value="1"/>
</dbReference>
<accession>A0A4R3LAQ9</accession>
<evidence type="ECO:0000313" key="3">
    <source>
        <dbReference type="EMBL" id="TSE21207.1"/>
    </source>
</evidence>
<evidence type="ECO:0000259" key="1">
    <source>
        <dbReference type="PROSITE" id="PS50994"/>
    </source>
</evidence>
<dbReference type="Proteomes" id="UP000315577">
    <property type="component" value="Unassembled WGS sequence"/>
</dbReference>
<evidence type="ECO:0000313" key="5">
    <source>
        <dbReference type="Proteomes" id="UP000315577"/>
    </source>
</evidence>
<dbReference type="Proteomes" id="UP000295536">
    <property type="component" value="Unassembled WGS sequence"/>
</dbReference>
<name>A0A4R3LAQ9_9BURK</name>
<dbReference type="EMBL" id="SMAH01000010">
    <property type="protein sequence ID" value="TCS97221.1"/>
    <property type="molecule type" value="Genomic_DNA"/>
</dbReference>
<protein>
    <submittedName>
        <fullName evidence="3">Integrase core domain protein</fullName>
    </submittedName>
    <submittedName>
        <fullName evidence="2">Integrase-like protein</fullName>
    </submittedName>
</protein>
<feature type="domain" description="Integrase catalytic" evidence="1">
    <location>
        <begin position="1"/>
        <end position="110"/>
    </location>
</feature>